<dbReference type="Proteomes" id="UP000030104">
    <property type="component" value="Unassembled WGS sequence"/>
</dbReference>
<keyword evidence="2" id="KW-1185">Reference proteome</keyword>
<gene>
    <name evidence="1" type="ORF">PITC_092190</name>
</gene>
<accession>A0A0A2LBF9</accession>
<dbReference type="HOGENOM" id="CLU_3242344_0_0_1"/>
<proteinExistence type="predicted"/>
<organism evidence="1 2">
    <name type="scientific">Penicillium italicum</name>
    <name type="common">Blue mold</name>
    <dbReference type="NCBI Taxonomy" id="40296"/>
    <lineage>
        <taxon>Eukaryota</taxon>
        <taxon>Fungi</taxon>
        <taxon>Dikarya</taxon>
        <taxon>Ascomycota</taxon>
        <taxon>Pezizomycotina</taxon>
        <taxon>Eurotiomycetes</taxon>
        <taxon>Eurotiomycetidae</taxon>
        <taxon>Eurotiales</taxon>
        <taxon>Aspergillaceae</taxon>
        <taxon>Penicillium</taxon>
    </lineage>
</organism>
<dbReference type="AlphaFoldDB" id="A0A0A2LBF9"/>
<name>A0A0A2LBF9_PENIT</name>
<evidence type="ECO:0000313" key="1">
    <source>
        <dbReference type="EMBL" id="KGO77259.1"/>
    </source>
</evidence>
<comment type="caution">
    <text evidence="1">The sequence shown here is derived from an EMBL/GenBank/DDBJ whole genome shotgun (WGS) entry which is preliminary data.</text>
</comment>
<protein>
    <submittedName>
        <fullName evidence="1">Uncharacterized protein</fullName>
    </submittedName>
</protein>
<sequence>MLSKFEYSLLVYPLWRSDVDTMHTSKHQKKNEFLTRFLSSMST</sequence>
<reference evidence="1 2" key="1">
    <citation type="journal article" date="2015" name="Mol. Plant Microbe Interact.">
        <title>Genome, transcriptome, and functional analyses of Penicillium expansum provide new insights into secondary metabolism and pathogenicity.</title>
        <authorList>
            <person name="Ballester A.R."/>
            <person name="Marcet-Houben M."/>
            <person name="Levin E."/>
            <person name="Sela N."/>
            <person name="Selma-Lazaro C."/>
            <person name="Carmona L."/>
            <person name="Wisniewski M."/>
            <person name="Droby S."/>
            <person name="Gonzalez-Candelas L."/>
            <person name="Gabaldon T."/>
        </authorList>
    </citation>
    <scope>NUCLEOTIDE SEQUENCE [LARGE SCALE GENOMIC DNA]</scope>
    <source>
        <strain evidence="1 2">PHI-1</strain>
    </source>
</reference>
<evidence type="ECO:0000313" key="2">
    <source>
        <dbReference type="Proteomes" id="UP000030104"/>
    </source>
</evidence>
<dbReference type="EMBL" id="JQGA01000203">
    <property type="protein sequence ID" value="KGO77259.1"/>
    <property type="molecule type" value="Genomic_DNA"/>
</dbReference>